<dbReference type="RefSeq" id="WP_380905115.1">
    <property type="nucleotide sequence ID" value="NZ_JBHUFU010000031.1"/>
</dbReference>
<evidence type="ECO:0008006" key="4">
    <source>
        <dbReference type="Google" id="ProtNLM"/>
    </source>
</evidence>
<name>A0ABW4PVC5_9ACTN</name>
<gene>
    <name evidence="2" type="ORF">ACFSJS_27445</name>
</gene>
<evidence type="ECO:0000313" key="2">
    <source>
        <dbReference type="EMBL" id="MFD1833341.1"/>
    </source>
</evidence>
<sequence length="155" mass="16459">MAVLVPVLIAAVGEGGRREAFTTTGLVLGGGWLLFTLCYGLQHRDVVVQVGTRTLAEVEAGDSIEMPLYELTAVAVVDRARVGPCLRLAHGHRRLVVPCGLLEGNQRLWDLVYHGIRHSVASGAGADERTRRLLALPPPRPPGGAADADRSGGPR</sequence>
<keyword evidence="3" id="KW-1185">Reference proteome</keyword>
<proteinExistence type="predicted"/>
<dbReference type="EMBL" id="JBHUFU010000031">
    <property type="protein sequence ID" value="MFD1833341.1"/>
    <property type="molecule type" value="Genomic_DNA"/>
</dbReference>
<protein>
    <recommendedName>
        <fullName evidence="4">PH domain-containing protein</fullName>
    </recommendedName>
</protein>
<accession>A0ABW4PVC5</accession>
<evidence type="ECO:0000313" key="3">
    <source>
        <dbReference type="Proteomes" id="UP001597365"/>
    </source>
</evidence>
<reference evidence="3" key="1">
    <citation type="journal article" date="2019" name="Int. J. Syst. Evol. Microbiol.">
        <title>The Global Catalogue of Microorganisms (GCM) 10K type strain sequencing project: providing services to taxonomists for standard genome sequencing and annotation.</title>
        <authorList>
            <consortium name="The Broad Institute Genomics Platform"/>
            <consortium name="The Broad Institute Genome Sequencing Center for Infectious Disease"/>
            <person name="Wu L."/>
            <person name="Ma J."/>
        </authorList>
    </citation>
    <scope>NUCLEOTIDE SEQUENCE [LARGE SCALE GENOMIC DNA]</scope>
    <source>
        <strain evidence="3">CGMCC 4.7455</strain>
    </source>
</reference>
<dbReference type="Proteomes" id="UP001597365">
    <property type="component" value="Unassembled WGS sequence"/>
</dbReference>
<organism evidence="2 3">
    <name type="scientific">Streptomyces desertarenae</name>
    <dbReference type="NCBI Taxonomy" id="2666184"/>
    <lineage>
        <taxon>Bacteria</taxon>
        <taxon>Bacillati</taxon>
        <taxon>Actinomycetota</taxon>
        <taxon>Actinomycetes</taxon>
        <taxon>Kitasatosporales</taxon>
        <taxon>Streptomycetaceae</taxon>
        <taxon>Streptomyces</taxon>
    </lineage>
</organism>
<feature type="region of interest" description="Disordered" evidence="1">
    <location>
        <begin position="133"/>
        <end position="155"/>
    </location>
</feature>
<evidence type="ECO:0000256" key="1">
    <source>
        <dbReference type="SAM" id="MobiDB-lite"/>
    </source>
</evidence>
<comment type="caution">
    <text evidence="2">The sequence shown here is derived from an EMBL/GenBank/DDBJ whole genome shotgun (WGS) entry which is preliminary data.</text>
</comment>